<dbReference type="HOGENOM" id="CLU_955851_0_0_3"/>
<evidence type="ECO:0000313" key="1">
    <source>
        <dbReference type="EMBL" id="EGJ33179.1"/>
    </source>
</evidence>
<keyword evidence="2" id="KW-1185">Reference proteome</keyword>
<reference evidence="2" key="1">
    <citation type="journal article" date="2011" name="Proc. Natl. Acad. Sci. U.S.A.">
        <title>Genomic insights into the physiology and ecology of the marine filamentous cyanobacterium Lyngbya majuscula.</title>
        <authorList>
            <person name="Jones A.C."/>
            <person name="Monroe E.A."/>
            <person name="Podell S."/>
            <person name="Hess W.R."/>
            <person name="Klages S."/>
            <person name="Esquenazi E."/>
            <person name="Niessen S."/>
            <person name="Hoover H."/>
            <person name="Rothmann M."/>
            <person name="Lasken R.S."/>
            <person name="Yates J.R.III."/>
            <person name="Reinhardt R."/>
            <person name="Kube M."/>
            <person name="Burkart M.D."/>
            <person name="Allen E.E."/>
            <person name="Dorrestein P.C."/>
            <person name="Gerwick W.H."/>
            <person name="Gerwick L."/>
        </authorList>
    </citation>
    <scope>NUCLEOTIDE SEQUENCE [LARGE SCALE GENOMIC DNA]</scope>
    <source>
        <strain evidence="2">3L</strain>
    </source>
</reference>
<accession>F4XQF5</accession>
<organism evidence="1 2">
    <name type="scientific">Moorena producens 3L</name>
    <dbReference type="NCBI Taxonomy" id="489825"/>
    <lineage>
        <taxon>Bacteria</taxon>
        <taxon>Bacillati</taxon>
        <taxon>Cyanobacteriota</taxon>
        <taxon>Cyanophyceae</taxon>
        <taxon>Coleofasciculales</taxon>
        <taxon>Coleofasciculaceae</taxon>
        <taxon>Moorena</taxon>
    </lineage>
</organism>
<proteinExistence type="predicted"/>
<gene>
    <name evidence="1" type="ORF">LYNGBM3L_48450</name>
</gene>
<dbReference type="AlphaFoldDB" id="F4XQF5"/>
<evidence type="ECO:0000313" key="2">
    <source>
        <dbReference type="Proteomes" id="UP000003959"/>
    </source>
</evidence>
<protein>
    <submittedName>
        <fullName evidence="1">Uncharacterized protein</fullName>
    </submittedName>
</protein>
<dbReference type="Proteomes" id="UP000003959">
    <property type="component" value="Unassembled WGS sequence"/>
</dbReference>
<name>F4XQF5_9CYAN</name>
<sequence length="291" mass="33267">MVKCLRELPVFQTDKRQENNKAFIEELDRLFELSADQNMLNSDTVKLARQDSLFLSDFGSSDGEPVEIYAALRITDSTQLVYGRQGEILQLMTLRDDQSDFSLIWEKSQPEPISYFKVLGDTSFVSVHEQSLRHFYASGNEKVNLKLPEGNLQNLLYNYLKAQYTLLMNDAKNDTTYQLVQMDYRGKTTAQGEFTTTGNVITHFINGDLIWVFVSIINPDATTTLRAYTFDATFQPVGTFDYQLSNVLEDVRVVKNDDQTLTVASKMKAGDKKYVYALLNYEGEVQHESVF</sequence>
<dbReference type="EMBL" id="GL890864">
    <property type="protein sequence ID" value="EGJ33179.1"/>
    <property type="molecule type" value="Genomic_DNA"/>
</dbReference>